<keyword evidence="3" id="KW-1185">Reference proteome</keyword>
<feature type="transmembrane region" description="Helical" evidence="1">
    <location>
        <begin position="197"/>
        <end position="222"/>
    </location>
</feature>
<dbReference type="SUPFAM" id="SSF81343">
    <property type="entry name" value="Fumarate reductase respiratory complex transmembrane subunits"/>
    <property type="match status" value="1"/>
</dbReference>
<keyword evidence="1" id="KW-1133">Transmembrane helix</keyword>
<sequence>MPSLLKALKSQVGRKILTGITGIGLIIFIIGHLAGNLSLFGDASAFNEYTYALESMGVLLYIVEAGLAFFFLLHAYIGISIWWNRRKARPEGYNKYQTKGGPSHQSWASKSMIFTGIVLLVFLVIHIDTFKFGETATVMNDGTQMRNLKALVIDTFQNPIYAFGYTLVMILLGFHLKHGFWSAFTSLTMKHKKYSAVIYSIGIIFAILMAVGFLFIPLYIYFGGGCEAALIQCQ</sequence>
<evidence type="ECO:0000313" key="3">
    <source>
        <dbReference type="Proteomes" id="UP000473278"/>
    </source>
</evidence>
<keyword evidence="1" id="KW-0812">Transmembrane</keyword>
<dbReference type="RefSeq" id="WP_165142116.1">
    <property type="nucleotide sequence ID" value="NZ_JAALLT010000003.1"/>
</dbReference>
<proteinExistence type="predicted"/>
<dbReference type="EMBL" id="JAALLT010000003">
    <property type="protein sequence ID" value="NGP77091.1"/>
    <property type="molecule type" value="Genomic_DNA"/>
</dbReference>
<name>A0A6M1SNY6_9BACT</name>
<accession>A0A6M1SNY6</accession>
<reference evidence="2 3" key="1">
    <citation type="submission" date="2020-02" db="EMBL/GenBank/DDBJ databases">
        <title>Balneolaceae bacterium YR4-1, complete genome.</title>
        <authorList>
            <person name="Li Y."/>
            <person name="Wu S."/>
        </authorList>
    </citation>
    <scope>NUCLEOTIDE SEQUENCE [LARGE SCALE GENOMIC DNA]</scope>
    <source>
        <strain evidence="2 3">YR4-1</strain>
    </source>
</reference>
<comment type="caution">
    <text evidence="2">The sequence shown here is derived from an EMBL/GenBank/DDBJ whole genome shotgun (WGS) entry which is preliminary data.</text>
</comment>
<protein>
    <submittedName>
        <fullName evidence="2">Succinate dehydrogenase cytochrome b subunit</fullName>
    </submittedName>
</protein>
<feature type="transmembrane region" description="Helical" evidence="1">
    <location>
        <begin position="16"/>
        <end position="39"/>
    </location>
</feature>
<feature type="transmembrane region" description="Helical" evidence="1">
    <location>
        <begin position="107"/>
        <end position="127"/>
    </location>
</feature>
<dbReference type="CDD" id="cd03498">
    <property type="entry name" value="SQR_TypeB_2_TM"/>
    <property type="match status" value="1"/>
</dbReference>
<dbReference type="NCBIfam" id="TIGR02046">
    <property type="entry name" value="sdhC_b558_fam"/>
    <property type="match status" value="1"/>
</dbReference>
<keyword evidence="1" id="KW-0472">Membrane</keyword>
<feature type="transmembrane region" description="Helical" evidence="1">
    <location>
        <begin position="159"/>
        <end position="176"/>
    </location>
</feature>
<dbReference type="InterPro" id="IPR011138">
    <property type="entry name" value="Cytochrome_b-558"/>
</dbReference>
<dbReference type="Proteomes" id="UP000473278">
    <property type="component" value="Unassembled WGS sequence"/>
</dbReference>
<organism evidence="2 3">
    <name type="scientific">Halalkalibaculum roseum</name>
    <dbReference type="NCBI Taxonomy" id="2709311"/>
    <lineage>
        <taxon>Bacteria</taxon>
        <taxon>Pseudomonadati</taxon>
        <taxon>Balneolota</taxon>
        <taxon>Balneolia</taxon>
        <taxon>Balneolales</taxon>
        <taxon>Balneolaceae</taxon>
        <taxon>Halalkalibaculum</taxon>
    </lineage>
</organism>
<gene>
    <name evidence="2" type="ORF">G3570_10635</name>
</gene>
<dbReference type="AlphaFoldDB" id="A0A6M1SNY6"/>
<feature type="transmembrane region" description="Helical" evidence="1">
    <location>
        <begin position="59"/>
        <end position="83"/>
    </location>
</feature>
<evidence type="ECO:0000313" key="2">
    <source>
        <dbReference type="EMBL" id="NGP77091.1"/>
    </source>
</evidence>
<evidence type="ECO:0000256" key="1">
    <source>
        <dbReference type="SAM" id="Phobius"/>
    </source>
</evidence>
<dbReference type="GO" id="GO:0016020">
    <property type="term" value="C:membrane"/>
    <property type="evidence" value="ECO:0007669"/>
    <property type="project" value="InterPro"/>
</dbReference>
<dbReference type="Gene3D" id="1.20.1300.10">
    <property type="entry name" value="Fumarate reductase/succinate dehydrogenase, transmembrane subunit"/>
    <property type="match status" value="1"/>
</dbReference>
<dbReference type="InterPro" id="IPR034804">
    <property type="entry name" value="SQR/QFR_C/D"/>
</dbReference>